<evidence type="ECO:0000259" key="6">
    <source>
        <dbReference type="Pfam" id="PF00324"/>
    </source>
</evidence>
<comment type="caution">
    <text evidence="7">The sequence shown here is derived from an EMBL/GenBank/DDBJ whole genome shotgun (WGS) entry which is preliminary data.</text>
</comment>
<dbReference type="PIRSF" id="PIRSF006060">
    <property type="entry name" value="AA_transporter"/>
    <property type="match status" value="1"/>
</dbReference>
<organism evidence="7 8">
    <name type="scientific">Ktedonobacter robiniae</name>
    <dbReference type="NCBI Taxonomy" id="2778365"/>
    <lineage>
        <taxon>Bacteria</taxon>
        <taxon>Bacillati</taxon>
        <taxon>Chloroflexota</taxon>
        <taxon>Ktedonobacteria</taxon>
        <taxon>Ktedonobacterales</taxon>
        <taxon>Ktedonobacteraceae</taxon>
        <taxon>Ktedonobacter</taxon>
    </lineage>
</organism>
<dbReference type="Proteomes" id="UP000654345">
    <property type="component" value="Unassembled WGS sequence"/>
</dbReference>
<dbReference type="Gene3D" id="1.20.1740.10">
    <property type="entry name" value="Amino acid/polyamine transporter I"/>
    <property type="match status" value="1"/>
</dbReference>
<feature type="transmembrane region" description="Helical" evidence="5">
    <location>
        <begin position="406"/>
        <end position="428"/>
    </location>
</feature>
<dbReference type="PANTHER" id="PTHR42770">
    <property type="entry name" value="AMINO ACID TRANSPORTER-RELATED"/>
    <property type="match status" value="1"/>
</dbReference>
<evidence type="ECO:0000256" key="3">
    <source>
        <dbReference type="ARBA" id="ARBA00022989"/>
    </source>
</evidence>
<sequence>MATQNPSEVKMVPTLGLTGVTINAMALIAPGAFLWTTYQLQANPSSAMNMWASVFIATAIALLTAVAYSALANRYPEAGAGSSYYFAEASVLHKEEHRHFKFARLSKFLVGWASHLYYWIYPGVMVAFMGLLITYIIQTFYPDFGAPWQEVLVCVVFAGIVGAIAYVGVTGSTLANIVINVIQIVALVTFSVLAIIYRAQHPAMHYLHTSALSVIMPHDLSGLIQQSTIAILLVVGFESATALAAESKNPGRDIPRGVLLSLVIQAVVFYFLEYFAANYFINTGYHAAGKTGFDAAFASGAPIGDMAKIIGDQMLGGNGLAFAVILAATVVIALIGTALSCLNTGVRVTYAMGKDTELPLVFGFLHGKYRTPHVGVIVLSVISAIIGSYGVLNIDNLTQVTLISNIGTFLLYGLTCLICIVAFAGAMGRNFLTTFIFPGLGALLNVAMLIGVLYFAIAGGGTTQTDTIIAGAFSLLWLVVGFAYLYIRKLVKGIPILYPEDHKANLASDSDIVLETGGDSALTSGD</sequence>
<name>A0ABQ3USN3_9CHLR</name>
<proteinExistence type="predicted"/>
<feature type="transmembrane region" description="Helical" evidence="5">
    <location>
        <begin position="257"/>
        <end position="277"/>
    </location>
</feature>
<feature type="transmembrane region" description="Helical" evidence="5">
    <location>
        <begin position="147"/>
        <end position="167"/>
    </location>
</feature>
<feature type="transmembrane region" description="Helical" evidence="5">
    <location>
        <begin position="468"/>
        <end position="487"/>
    </location>
</feature>
<keyword evidence="8" id="KW-1185">Reference proteome</keyword>
<feature type="transmembrane region" description="Helical" evidence="5">
    <location>
        <begin position="116"/>
        <end position="141"/>
    </location>
</feature>
<dbReference type="InterPro" id="IPR050367">
    <property type="entry name" value="APC_superfamily"/>
</dbReference>
<keyword evidence="2 5" id="KW-0812">Transmembrane</keyword>
<feature type="transmembrane region" description="Helical" evidence="5">
    <location>
        <begin position="320"/>
        <end position="342"/>
    </location>
</feature>
<feature type="transmembrane region" description="Helical" evidence="5">
    <location>
        <begin position="174"/>
        <end position="197"/>
    </location>
</feature>
<evidence type="ECO:0000313" key="7">
    <source>
        <dbReference type="EMBL" id="GHO55392.1"/>
    </source>
</evidence>
<evidence type="ECO:0000313" key="8">
    <source>
        <dbReference type="Proteomes" id="UP000654345"/>
    </source>
</evidence>
<reference evidence="7 8" key="1">
    <citation type="journal article" date="2021" name="Int. J. Syst. Evol. Microbiol.">
        <title>Reticulibacter mediterranei gen. nov., sp. nov., within the new family Reticulibacteraceae fam. nov., and Ktedonospora formicarum gen. nov., sp. nov., Ktedonobacter robiniae sp. nov., Dictyobacter formicarum sp. nov. and Dictyobacter arantiisoli sp. nov., belonging to the class Ktedonobacteria.</title>
        <authorList>
            <person name="Yabe S."/>
            <person name="Zheng Y."/>
            <person name="Wang C.M."/>
            <person name="Sakai Y."/>
            <person name="Abe K."/>
            <person name="Yokota A."/>
            <person name="Donadio S."/>
            <person name="Cavaletti L."/>
            <person name="Monciardini P."/>
        </authorList>
    </citation>
    <scope>NUCLEOTIDE SEQUENCE [LARGE SCALE GENOMIC DNA]</scope>
    <source>
        <strain evidence="7 8">SOSP1-30</strain>
    </source>
</reference>
<evidence type="ECO:0000256" key="2">
    <source>
        <dbReference type="ARBA" id="ARBA00022692"/>
    </source>
</evidence>
<evidence type="ECO:0000256" key="1">
    <source>
        <dbReference type="ARBA" id="ARBA00004141"/>
    </source>
</evidence>
<feature type="transmembrane region" description="Helical" evidence="5">
    <location>
        <begin position="12"/>
        <end position="38"/>
    </location>
</feature>
<comment type="subcellular location">
    <subcellularLocation>
        <location evidence="1">Membrane</location>
        <topology evidence="1">Multi-pass membrane protein</topology>
    </subcellularLocation>
</comment>
<dbReference type="RefSeq" id="WP_201371982.1">
    <property type="nucleotide sequence ID" value="NZ_BNJG01000001.1"/>
</dbReference>
<evidence type="ECO:0000256" key="5">
    <source>
        <dbReference type="SAM" id="Phobius"/>
    </source>
</evidence>
<keyword evidence="4 5" id="KW-0472">Membrane</keyword>
<accession>A0ABQ3USN3</accession>
<feature type="transmembrane region" description="Helical" evidence="5">
    <location>
        <begin position="223"/>
        <end position="245"/>
    </location>
</feature>
<dbReference type="InterPro" id="IPR004841">
    <property type="entry name" value="AA-permease/SLC12A_dom"/>
</dbReference>
<feature type="transmembrane region" description="Helical" evidence="5">
    <location>
        <begin position="50"/>
        <end position="71"/>
    </location>
</feature>
<feature type="domain" description="Amino acid permease/ SLC12A" evidence="6">
    <location>
        <begin position="46"/>
        <end position="489"/>
    </location>
</feature>
<feature type="transmembrane region" description="Helical" evidence="5">
    <location>
        <begin position="435"/>
        <end position="456"/>
    </location>
</feature>
<evidence type="ECO:0000256" key="4">
    <source>
        <dbReference type="ARBA" id="ARBA00023136"/>
    </source>
</evidence>
<protein>
    <submittedName>
        <fullName evidence="7">Amino acid ABC transporter permease</fullName>
    </submittedName>
</protein>
<keyword evidence="3 5" id="KW-1133">Transmembrane helix</keyword>
<dbReference type="Pfam" id="PF00324">
    <property type="entry name" value="AA_permease"/>
    <property type="match status" value="1"/>
</dbReference>
<feature type="transmembrane region" description="Helical" evidence="5">
    <location>
        <begin position="374"/>
        <end position="394"/>
    </location>
</feature>
<gene>
    <name evidence="7" type="ORF">KSB_38670</name>
</gene>
<dbReference type="EMBL" id="BNJG01000001">
    <property type="protein sequence ID" value="GHO55392.1"/>
    <property type="molecule type" value="Genomic_DNA"/>
</dbReference>
<dbReference type="PANTHER" id="PTHR42770:SF7">
    <property type="entry name" value="MEMBRANE PROTEIN"/>
    <property type="match status" value="1"/>
</dbReference>